<dbReference type="InterPro" id="IPR036179">
    <property type="entry name" value="Ig-like_dom_sf"/>
</dbReference>
<keyword evidence="1" id="KW-0677">Repeat</keyword>
<reference evidence="8" key="1">
    <citation type="submission" date="2016-04" db="UniProtKB">
        <authorList>
            <consortium name="WormBaseParasite"/>
        </authorList>
    </citation>
    <scope>IDENTIFICATION</scope>
</reference>
<dbReference type="InterPro" id="IPR003961">
    <property type="entry name" value="FN3_dom"/>
</dbReference>
<dbReference type="SMART" id="SM00060">
    <property type="entry name" value="FN3"/>
    <property type="match status" value="1"/>
</dbReference>
<organism evidence="6 8">
    <name type="scientific">Dracunculus medinensis</name>
    <name type="common">Guinea worm</name>
    <dbReference type="NCBI Taxonomy" id="318479"/>
    <lineage>
        <taxon>Eukaryota</taxon>
        <taxon>Metazoa</taxon>
        <taxon>Ecdysozoa</taxon>
        <taxon>Nematoda</taxon>
        <taxon>Chromadorea</taxon>
        <taxon>Rhabditida</taxon>
        <taxon>Spirurina</taxon>
        <taxon>Dracunculoidea</taxon>
        <taxon>Dracunculidae</taxon>
        <taxon>Dracunculus</taxon>
    </lineage>
</organism>
<protein>
    <submittedName>
        <fullName evidence="8">Fibronectin type-III domain-containing protein</fullName>
    </submittedName>
</protein>
<dbReference type="Proteomes" id="UP000274756">
    <property type="component" value="Unassembled WGS sequence"/>
</dbReference>
<dbReference type="InterPro" id="IPR050964">
    <property type="entry name" value="Striated_Muscle_Regulatory"/>
</dbReference>
<dbReference type="InterPro" id="IPR007110">
    <property type="entry name" value="Ig-like_dom"/>
</dbReference>
<feature type="domain" description="Fibronectin type-III" evidence="4">
    <location>
        <begin position="165"/>
        <end position="277"/>
    </location>
</feature>
<keyword evidence="2" id="KW-1133">Transmembrane helix</keyword>
<evidence type="ECO:0000313" key="5">
    <source>
        <dbReference type="EMBL" id="VDN55843.1"/>
    </source>
</evidence>
<keyword evidence="7" id="KW-1185">Reference proteome</keyword>
<feature type="domain" description="Ig-like" evidence="3">
    <location>
        <begin position="69"/>
        <end position="156"/>
    </location>
</feature>
<dbReference type="PANTHER" id="PTHR13817">
    <property type="entry name" value="TITIN"/>
    <property type="match status" value="1"/>
</dbReference>
<dbReference type="WBParaSite" id="DME_0000145601-mRNA-1">
    <property type="protein sequence ID" value="DME_0000145601-mRNA-1"/>
    <property type="gene ID" value="DME_0000145601"/>
</dbReference>
<evidence type="ECO:0000313" key="6">
    <source>
        <dbReference type="Proteomes" id="UP000038040"/>
    </source>
</evidence>
<dbReference type="Proteomes" id="UP000038040">
    <property type="component" value="Unplaced"/>
</dbReference>
<accession>A0A158Q318</accession>
<reference evidence="5 7" key="2">
    <citation type="submission" date="2018-11" db="EMBL/GenBank/DDBJ databases">
        <authorList>
            <consortium name="Pathogen Informatics"/>
        </authorList>
    </citation>
    <scope>NUCLEOTIDE SEQUENCE [LARGE SCALE GENOMIC DNA]</scope>
</reference>
<evidence type="ECO:0000256" key="1">
    <source>
        <dbReference type="ARBA" id="ARBA00022737"/>
    </source>
</evidence>
<dbReference type="InterPro" id="IPR013783">
    <property type="entry name" value="Ig-like_fold"/>
</dbReference>
<evidence type="ECO:0000256" key="2">
    <source>
        <dbReference type="SAM" id="Phobius"/>
    </source>
</evidence>
<dbReference type="Pfam" id="PF00041">
    <property type="entry name" value="fn3"/>
    <property type="match status" value="1"/>
</dbReference>
<dbReference type="SUPFAM" id="SSF48726">
    <property type="entry name" value="Immunoglobulin"/>
    <property type="match status" value="1"/>
</dbReference>
<dbReference type="SUPFAM" id="SSF49265">
    <property type="entry name" value="Fibronectin type III"/>
    <property type="match status" value="1"/>
</dbReference>
<gene>
    <name evidence="5" type="ORF">DME_LOCUS5816</name>
</gene>
<proteinExistence type="predicted"/>
<dbReference type="Pfam" id="PF13927">
    <property type="entry name" value="Ig_3"/>
    <property type="match status" value="1"/>
</dbReference>
<dbReference type="STRING" id="318479.A0A158Q318"/>
<dbReference type="AlphaFoldDB" id="A0A158Q318"/>
<dbReference type="OrthoDB" id="9355041at2759"/>
<evidence type="ECO:0000259" key="4">
    <source>
        <dbReference type="PROSITE" id="PS50853"/>
    </source>
</evidence>
<evidence type="ECO:0000313" key="8">
    <source>
        <dbReference type="WBParaSite" id="DME_0000145601-mRNA-1"/>
    </source>
</evidence>
<keyword evidence="2" id="KW-0812">Transmembrane</keyword>
<sequence length="310" mass="35114">MCGTLNRGFPIVIPSSKEFVVAADEVTVPKLTKNYQNKTIKCLAVQDFLEYHTSTIEEHEIKIDVWFAPEFQSPIIDKYAIVGRSASLICEITASNPPAILFRFFANSNQLNNNDKFEIISNISKQIAILRINKVDEENFGEFKCEVSNIKAKSYQIINLKESSAPGEVHTSLYEVGNRSLTWKIDDDEVDLPTTAYIIEYINKAYIDEITGPNENIEQERLWNSLSMHIKFNKLKDGSYIVDGLQQDTKYMFRIRAENEAGQGDAITIIASTAKHDNKVQSIMANLSLSTNFNFFLSFSIILATILMIN</sequence>
<dbReference type="PANTHER" id="PTHR13817:SF166">
    <property type="entry name" value="NEURONAL IGCAM-RELATED"/>
    <property type="match status" value="1"/>
</dbReference>
<dbReference type="EMBL" id="UYYG01001153">
    <property type="protein sequence ID" value="VDN55843.1"/>
    <property type="molecule type" value="Genomic_DNA"/>
</dbReference>
<keyword evidence="2" id="KW-0472">Membrane</keyword>
<dbReference type="PRINTS" id="PR00014">
    <property type="entry name" value="FNTYPEIII"/>
</dbReference>
<evidence type="ECO:0000313" key="7">
    <source>
        <dbReference type="Proteomes" id="UP000274756"/>
    </source>
</evidence>
<name>A0A158Q318_DRAME</name>
<dbReference type="PROSITE" id="PS50853">
    <property type="entry name" value="FN3"/>
    <property type="match status" value="1"/>
</dbReference>
<dbReference type="CDD" id="cd00063">
    <property type="entry name" value="FN3"/>
    <property type="match status" value="1"/>
</dbReference>
<feature type="transmembrane region" description="Helical" evidence="2">
    <location>
        <begin position="289"/>
        <end position="309"/>
    </location>
</feature>
<dbReference type="PROSITE" id="PS50835">
    <property type="entry name" value="IG_LIKE"/>
    <property type="match status" value="1"/>
</dbReference>
<dbReference type="InterPro" id="IPR036116">
    <property type="entry name" value="FN3_sf"/>
</dbReference>
<evidence type="ECO:0000259" key="3">
    <source>
        <dbReference type="PROSITE" id="PS50835"/>
    </source>
</evidence>
<dbReference type="Gene3D" id="2.60.40.10">
    <property type="entry name" value="Immunoglobulins"/>
    <property type="match status" value="2"/>
</dbReference>